<organism evidence="1 2">
    <name type="scientific">Fusarium keratoplasticum</name>
    <dbReference type="NCBI Taxonomy" id="1328300"/>
    <lineage>
        <taxon>Eukaryota</taxon>
        <taxon>Fungi</taxon>
        <taxon>Dikarya</taxon>
        <taxon>Ascomycota</taxon>
        <taxon>Pezizomycotina</taxon>
        <taxon>Sordariomycetes</taxon>
        <taxon>Hypocreomycetidae</taxon>
        <taxon>Hypocreales</taxon>
        <taxon>Nectriaceae</taxon>
        <taxon>Fusarium</taxon>
        <taxon>Fusarium solani species complex</taxon>
    </lineage>
</organism>
<proteinExistence type="predicted"/>
<name>A0ACC0QC19_9HYPO</name>
<gene>
    <name evidence="1" type="ORF">NCS57_01464000</name>
</gene>
<reference evidence="1" key="1">
    <citation type="submission" date="2022-06" db="EMBL/GenBank/DDBJ databases">
        <title>Fusarium solani species complex genomes reveal bases of compartmentalisation and animal pathogenesis.</title>
        <authorList>
            <person name="Tsai I.J."/>
        </authorList>
    </citation>
    <scope>NUCLEOTIDE SEQUENCE</scope>
    <source>
        <strain evidence="1">Fu6.1</strain>
    </source>
</reference>
<comment type="caution">
    <text evidence="1">The sequence shown here is derived from an EMBL/GenBank/DDBJ whole genome shotgun (WGS) entry which is preliminary data.</text>
</comment>
<accession>A0ACC0QC19</accession>
<dbReference type="EMBL" id="CM046515">
    <property type="protein sequence ID" value="KAI8649274.1"/>
    <property type="molecule type" value="Genomic_DNA"/>
</dbReference>
<evidence type="ECO:0000313" key="2">
    <source>
        <dbReference type="Proteomes" id="UP001065298"/>
    </source>
</evidence>
<sequence length="525" mass="56428">MMNLKTATGDSKSIQSGLRPTVEGENIGTKTSGLTEIWHRVSSILGVELQGSDPAPVEHKTDRRYLKLFTLWFSMNFNLISISTGMSGTISFGLGFRDAALVIVFFGLLTSFSAPFMCIFGARLGLRQMIHARYAFGIYGSAIPLVLNMCTLAGYGILGSILGGQTLSAINKDALSIDGGIVIIALINLVLIFLGAKWIHRFDLFAWIPTLIAIIVAVGCGGKHMHKQVDAPGASVTAVFSFAAVIAGFFLPWSAIASDFTTYYDARSKKRAIFVPSYIGLSMSSIPLMILGAAIGGAIANVPSWQDGYDRGSVGGVLAAMLESTGRFGKFLLVLLALSPLGNVAGSVYALSLNFQALLYLARIRIPRVVYTLIITAVIIPIAIKVAAEFMDSLSNFLGIIGYWPSSFVAIIVLEHFVFRKGLVANYNVEDWNNRKALPAGVAALGAAFLSFGLVIPCMAQVWFVGPIAQHTGDLGFEIALVFTGILFISSEDSHGLLKAINWPFPDSDYQTYDHSQLGPTVPPF</sequence>
<keyword evidence="2" id="KW-1185">Reference proteome</keyword>
<protein>
    <submittedName>
        <fullName evidence="1">Uncharacterized protein</fullName>
    </submittedName>
</protein>
<evidence type="ECO:0000313" key="1">
    <source>
        <dbReference type="EMBL" id="KAI8649274.1"/>
    </source>
</evidence>
<dbReference type="Proteomes" id="UP001065298">
    <property type="component" value="Chromosome 13"/>
</dbReference>